<dbReference type="Proteomes" id="UP001597049">
    <property type="component" value="Unassembled WGS sequence"/>
</dbReference>
<organism evidence="1 2">
    <name type="scientific">Psychroflexus salinarum</name>
    <dbReference type="NCBI Taxonomy" id="546024"/>
    <lineage>
        <taxon>Bacteria</taxon>
        <taxon>Pseudomonadati</taxon>
        <taxon>Bacteroidota</taxon>
        <taxon>Flavobacteriia</taxon>
        <taxon>Flavobacteriales</taxon>
        <taxon>Flavobacteriaceae</taxon>
        <taxon>Psychroflexus</taxon>
    </lineage>
</organism>
<proteinExistence type="predicted"/>
<dbReference type="EMBL" id="JBHTIV010000022">
    <property type="protein sequence ID" value="MFD0933320.1"/>
    <property type="molecule type" value="Genomic_DNA"/>
</dbReference>
<keyword evidence="2" id="KW-1185">Reference proteome</keyword>
<comment type="caution">
    <text evidence="1">The sequence shown here is derived from an EMBL/GenBank/DDBJ whole genome shotgun (WGS) entry which is preliminary data.</text>
</comment>
<evidence type="ECO:0008006" key="3">
    <source>
        <dbReference type="Google" id="ProtNLM"/>
    </source>
</evidence>
<evidence type="ECO:0000313" key="2">
    <source>
        <dbReference type="Proteomes" id="UP001597049"/>
    </source>
</evidence>
<dbReference type="RefSeq" id="WP_379658622.1">
    <property type="nucleotide sequence ID" value="NZ_JBHTIV010000022.1"/>
</dbReference>
<name>A0ABW3GVN3_9FLAO</name>
<reference evidence="2" key="1">
    <citation type="journal article" date="2019" name="Int. J. Syst. Evol. Microbiol.">
        <title>The Global Catalogue of Microorganisms (GCM) 10K type strain sequencing project: providing services to taxonomists for standard genome sequencing and annotation.</title>
        <authorList>
            <consortium name="The Broad Institute Genomics Platform"/>
            <consortium name="The Broad Institute Genome Sequencing Center for Infectious Disease"/>
            <person name="Wu L."/>
            <person name="Ma J."/>
        </authorList>
    </citation>
    <scope>NUCLEOTIDE SEQUENCE [LARGE SCALE GENOMIC DNA]</scope>
    <source>
        <strain evidence="2">CCUG 56752</strain>
    </source>
</reference>
<gene>
    <name evidence="1" type="ORF">ACFQ0R_11990</name>
</gene>
<evidence type="ECO:0000313" key="1">
    <source>
        <dbReference type="EMBL" id="MFD0933320.1"/>
    </source>
</evidence>
<sequence length="292" mass="33677">MTKFLKKLIFYGGLLFVLLNLLALGSFWSLRQSEFYKPPFAVNQSDLQLDYIVLGSSTGLTTLDTKLIDSLTQWKGLNLSMDDTALPTHYLMLKHFLENGGKIQRCVVAITPWDVANASPTIGNNDYRFLPFISEDYIEDHFTILENEAWSPLTMSKWVPLFGLGYYNTEIFYPSVIALAKPTYRNRFDNKGNYVYPDLGKSLKVKTPKVSDYQFNNPYLEKIQLLCQENSIELLLYQPPMLNQHQNTSKTYPMVNHSALLNQEADLFYDDIHVNKRGREVATKEFVKQLLK</sequence>
<accession>A0ABW3GVN3</accession>
<protein>
    <recommendedName>
        <fullName evidence="3">SGNH/GDSL hydrolase family protein</fullName>
    </recommendedName>
</protein>